<organism evidence="17 18">
    <name type="scientific">Terasakiella brassicae</name>
    <dbReference type="NCBI Taxonomy" id="1634917"/>
    <lineage>
        <taxon>Bacteria</taxon>
        <taxon>Pseudomonadati</taxon>
        <taxon>Pseudomonadota</taxon>
        <taxon>Alphaproteobacteria</taxon>
        <taxon>Rhodospirillales</taxon>
        <taxon>Terasakiellaceae</taxon>
        <taxon>Terasakiella</taxon>
    </lineage>
</organism>
<dbReference type="SMART" id="SM00887">
    <property type="entry name" value="EB_dh"/>
    <property type="match status" value="2"/>
</dbReference>
<evidence type="ECO:0000256" key="14">
    <source>
        <dbReference type="SAM" id="Coils"/>
    </source>
</evidence>
<evidence type="ECO:0000313" key="18">
    <source>
        <dbReference type="Proteomes" id="UP000632498"/>
    </source>
</evidence>
<evidence type="ECO:0000256" key="1">
    <source>
        <dbReference type="ARBA" id="ARBA00004162"/>
    </source>
</evidence>
<evidence type="ECO:0000256" key="9">
    <source>
        <dbReference type="ARBA" id="ARBA00022989"/>
    </source>
</evidence>
<keyword evidence="5" id="KW-0349">Heme</keyword>
<keyword evidence="8" id="KW-0249">Electron transport</keyword>
<dbReference type="GO" id="GO:0009055">
    <property type="term" value="F:electron transfer activity"/>
    <property type="evidence" value="ECO:0007669"/>
    <property type="project" value="TreeGrafter"/>
</dbReference>
<feature type="transmembrane region" description="Helical" evidence="15">
    <location>
        <begin position="15"/>
        <end position="37"/>
    </location>
</feature>
<dbReference type="Gene3D" id="1.10.3820.10">
    <property type="entry name" value="Di-heme elbow motif domain"/>
    <property type="match status" value="1"/>
</dbReference>
<keyword evidence="9 15" id="KW-1133">Transmembrane helix</keyword>
<keyword evidence="3" id="KW-0813">Transport</keyword>
<dbReference type="GO" id="GO:0005886">
    <property type="term" value="C:plasma membrane"/>
    <property type="evidence" value="ECO:0007669"/>
    <property type="project" value="UniProtKB-SubCell"/>
</dbReference>
<evidence type="ECO:0000313" key="17">
    <source>
        <dbReference type="EMBL" id="GGF71752.1"/>
    </source>
</evidence>
<comment type="function">
    <text evidence="12">Mediates electron flow from quinones to the NapAB complex.</text>
</comment>
<dbReference type="PANTHER" id="PTHR30333:SF1">
    <property type="entry name" value="CYTOCHROME C-TYPE PROTEIN NAPC"/>
    <property type="match status" value="1"/>
</dbReference>
<feature type="coiled-coil region" evidence="14">
    <location>
        <begin position="216"/>
        <end position="245"/>
    </location>
</feature>
<evidence type="ECO:0000256" key="4">
    <source>
        <dbReference type="ARBA" id="ARBA00022475"/>
    </source>
</evidence>
<dbReference type="Proteomes" id="UP000632498">
    <property type="component" value="Unassembled WGS sequence"/>
</dbReference>
<dbReference type="GO" id="GO:0009061">
    <property type="term" value="P:anaerobic respiration"/>
    <property type="evidence" value="ECO:0007669"/>
    <property type="project" value="TreeGrafter"/>
</dbReference>
<keyword evidence="11 15" id="KW-0472">Membrane</keyword>
<keyword evidence="18" id="KW-1185">Reference proteome</keyword>
<feature type="domain" description="Cytochrome c-552/DMSO reductase-like haem-binding" evidence="16">
    <location>
        <begin position="263"/>
        <end position="557"/>
    </location>
</feature>
<protein>
    <recommendedName>
        <fullName evidence="13">Cytochrome c-type protein NapC</fullName>
    </recommendedName>
</protein>
<dbReference type="GO" id="GO:0046872">
    <property type="term" value="F:metal ion binding"/>
    <property type="evidence" value="ECO:0007669"/>
    <property type="project" value="UniProtKB-KW"/>
</dbReference>
<evidence type="ECO:0000259" key="16">
    <source>
        <dbReference type="SMART" id="SM00887"/>
    </source>
</evidence>
<evidence type="ECO:0000256" key="15">
    <source>
        <dbReference type="SAM" id="Phobius"/>
    </source>
</evidence>
<reference evidence="17" key="2">
    <citation type="submission" date="2020-09" db="EMBL/GenBank/DDBJ databases">
        <authorList>
            <person name="Sun Q."/>
            <person name="Zhou Y."/>
        </authorList>
    </citation>
    <scope>NUCLEOTIDE SEQUENCE</scope>
    <source>
        <strain evidence="17">CGMCC 1.15254</strain>
    </source>
</reference>
<gene>
    <name evidence="17" type="ORF">GCM10011332_27160</name>
</gene>
<comment type="similarity">
    <text evidence="2">Belongs to the NapC/NirT/NrfH family.</text>
</comment>
<evidence type="ECO:0000256" key="5">
    <source>
        <dbReference type="ARBA" id="ARBA00022617"/>
    </source>
</evidence>
<dbReference type="RefSeq" id="WP_188666223.1">
    <property type="nucleotide sequence ID" value="NZ_BMHV01000022.1"/>
</dbReference>
<evidence type="ECO:0000256" key="3">
    <source>
        <dbReference type="ARBA" id="ARBA00022448"/>
    </source>
</evidence>
<evidence type="ECO:0000256" key="7">
    <source>
        <dbReference type="ARBA" id="ARBA00022723"/>
    </source>
</evidence>
<dbReference type="Gene3D" id="2.60.40.1190">
    <property type="match status" value="2"/>
</dbReference>
<dbReference type="Pfam" id="PF03264">
    <property type="entry name" value="Cytochrom_NNT"/>
    <property type="match status" value="1"/>
</dbReference>
<dbReference type="InterPro" id="IPR005126">
    <property type="entry name" value="NapC/NirT_cyt_c_N"/>
</dbReference>
<comment type="caution">
    <text evidence="17">The sequence shown here is derived from an EMBL/GenBank/DDBJ whole genome shotgun (WGS) entry which is preliminary data.</text>
</comment>
<sequence length="919" mass="100910">MAEGSFLSRLSKMKILGASLIGAAVIFIGGIVFWGAFNTAMEATNQMEFCVTCHEMDQAVYPEYQQTIHYKNRTGVQATCPDCHVPRPWIYKIVRKIQASKEVLYWLTGEINTLDKFEAKRLTLAKNVWKAMKETDSRECRNCHSWDAMTDEKQKPRAWKQHQNAKQEGMTCIDCHKGIAHRKVHHLIEDEETFYDGKPNPARLDVLDPREEVKRIAAEKAAKAKAEEEAKQKAAEEAAAKAAAAREAAAKAGTATGGGNAQGVAWDAIPGTDVDLMYPGQASLEWIFQGKDHGGARAVSKTGDRCAECHMKEVPAMGAKIVGGEKAEATPIPGKAAAIKMNVKAANDGNNLYMRYEWASNPHTPVPFVDGGKMDAENPFKLAMMINSGKSEIGEQAGCWATCHHDSRYMPDAPEKLEGEAASRLDVSTGITKYLNETRTEFEYKGRGGKKRGAWDKLKSQEEIDALLKDGLFLDLLRYNSGTKTSEDGHVLEQRVMTGGQGVEFVHEEVDGKNVLYMTRKLSSDKPGDVSFEGDKLYKVGFAIHDDFTDARFHHVSIDWYLGLNNPDAQINAITIAAPAGGAGKAASSAPAPAAAGNAAAGSVNWAGIEALKVPLFYPGQASMEWIFKGSDHGGARAVAKIGDRCSECHGKEQPDMGKRIVGGDKAEQTPIPGKSAFINAEVKAAHDAQNVYFQVSWKDTGEDNAAPFIDGGKMDKENQVKLAMMISPMKEEFFGSQAGCWATCHNDSRYMPDAPEKPEGEAASRLDVSTGITKYLNETRTEFEYKGRGGKPRGAWDKLKSQEEIDALLKDGTFLDLMRFKSGNGGQFENGYVLEQRVMGKGIDVTGQAELKDGVWTVTMQRPLISNEVGDISFEPGKEYMVGFALHDDHTYARFHHVSLEYKMQLDSPDSQIKVMQQ</sequence>
<dbReference type="InterPro" id="IPR051174">
    <property type="entry name" value="Cytochrome_c-type_ET"/>
</dbReference>
<proteinExistence type="inferred from homology"/>
<dbReference type="GO" id="GO:0020037">
    <property type="term" value="F:heme binding"/>
    <property type="evidence" value="ECO:0007669"/>
    <property type="project" value="InterPro"/>
</dbReference>
<evidence type="ECO:0000256" key="12">
    <source>
        <dbReference type="ARBA" id="ARBA00055242"/>
    </source>
</evidence>
<dbReference type="AlphaFoldDB" id="A0A917FFT8"/>
<evidence type="ECO:0000256" key="2">
    <source>
        <dbReference type="ARBA" id="ARBA00007395"/>
    </source>
</evidence>
<evidence type="ECO:0000256" key="11">
    <source>
        <dbReference type="ARBA" id="ARBA00023136"/>
    </source>
</evidence>
<dbReference type="SUPFAM" id="SSF48695">
    <property type="entry name" value="Multiheme cytochromes"/>
    <property type="match status" value="1"/>
</dbReference>
<evidence type="ECO:0000256" key="8">
    <source>
        <dbReference type="ARBA" id="ARBA00022982"/>
    </source>
</evidence>
<dbReference type="PANTHER" id="PTHR30333">
    <property type="entry name" value="CYTOCHROME C-TYPE PROTEIN"/>
    <property type="match status" value="1"/>
</dbReference>
<keyword evidence="7" id="KW-0479">Metal-binding</keyword>
<feature type="domain" description="Cytochrome c-552/DMSO reductase-like haem-binding" evidence="16">
    <location>
        <begin position="603"/>
        <end position="900"/>
    </location>
</feature>
<dbReference type="EMBL" id="BMHV01000022">
    <property type="protein sequence ID" value="GGF71752.1"/>
    <property type="molecule type" value="Genomic_DNA"/>
</dbReference>
<evidence type="ECO:0000256" key="10">
    <source>
        <dbReference type="ARBA" id="ARBA00023004"/>
    </source>
</evidence>
<keyword evidence="14" id="KW-0175">Coiled coil</keyword>
<reference evidence="17" key="1">
    <citation type="journal article" date="2014" name="Int. J. Syst. Evol. Microbiol.">
        <title>Complete genome sequence of Corynebacterium casei LMG S-19264T (=DSM 44701T), isolated from a smear-ripened cheese.</title>
        <authorList>
            <consortium name="US DOE Joint Genome Institute (JGI-PGF)"/>
            <person name="Walter F."/>
            <person name="Albersmeier A."/>
            <person name="Kalinowski J."/>
            <person name="Ruckert C."/>
        </authorList>
    </citation>
    <scope>NUCLEOTIDE SEQUENCE</scope>
    <source>
        <strain evidence="17">CGMCC 1.15254</strain>
    </source>
</reference>
<dbReference type="Pfam" id="PF09459">
    <property type="entry name" value="EB_dh"/>
    <property type="match status" value="2"/>
</dbReference>
<evidence type="ECO:0000256" key="6">
    <source>
        <dbReference type="ARBA" id="ARBA00022692"/>
    </source>
</evidence>
<dbReference type="FunFam" id="1.10.3820.10:FF:000001">
    <property type="entry name" value="Cytochrome c-type protein"/>
    <property type="match status" value="1"/>
</dbReference>
<dbReference type="InterPro" id="IPR038266">
    <property type="entry name" value="NapC/NirT_cytc_sf"/>
</dbReference>
<keyword evidence="10" id="KW-0408">Iron</keyword>
<dbReference type="InterPro" id="IPR036280">
    <property type="entry name" value="Multihaem_cyt_sf"/>
</dbReference>
<keyword evidence="6 15" id="KW-0812">Transmembrane</keyword>
<keyword evidence="4" id="KW-1003">Cell membrane</keyword>
<name>A0A917FFT8_9PROT</name>
<dbReference type="InterPro" id="IPR019020">
    <property type="entry name" value="Cyt-c552/DMSO_Rdtase_haem-bd"/>
</dbReference>
<evidence type="ECO:0000256" key="13">
    <source>
        <dbReference type="ARBA" id="ARBA00074074"/>
    </source>
</evidence>
<comment type="subcellular location">
    <subcellularLocation>
        <location evidence="1">Cell membrane</location>
        <topology evidence="1">Single-pass membrane protein</topology>
    </subcellularLocation>
</comment>
<accession>A0A917FFT8</accession>